<proteinExistence type="predicted"/>
<keyword evidence="1" id="KW-0812">Transmembrane</keyword>
<feature type="transmembrane region" description="Helical" evidence="1">
    <location>
        <begin position="12"/>
        <end position="30"/>
    </location>
</feature>
<protein>
    <recommendedName>
        <fullName evidence="2">Inner membrane protein YqiJ N-terminal domain-containing protein</fullName>
    </recommendedName>
</protein>
<reference evidence="3 4" key="1">
    <citation type="journal article" date="2013" name="Front. Microbiol.">
        <title>Comparative genomic analyses of the cyanobacterium, Lyngbya aestuarii BL J, a powerful hydrogen producer.</title>
        <authorList>
            <person name="Kothari A."/>
            <person name="Vaughn M."/>
            <person name="Garcia-Pichel F."/>
        </authorList>
    </citation>
    <scope>NUCLEOTIDE SEQUENCE [LARGE SCALE GENOMIC DNA]</scope>
    <source>
        <strain evidence="3 4">BL J</strain>
    </source>
</reference>
<feature type="transmembrane region" description="Helical" evidence="1">
    <location>
        <begin position="103"/>
        <end position="123"/>
    </location>
</feature>
<evidence type="ECO:0000313" key="3">
    <source>
        <dbReference type="EMBL" id="ERT05310.1"/>
    </source>
</evidence>
<gene>
    <name evidence="3" type="ORF">M595_4742</name>
</gene>
<feature type="domain" description="Inner membrane protein YqiJ N-terminal" evidence="2">
    <location>
        <begin position="12"/>
        <end position="114"/>
    </location>
</feature>
<name>U7QE40_9CYAN</name>
<keyword evidence="4" id="KW-1185">Reference proteome</keyword>
<dbReference type="InterPro" id="IPR048376">
    <property type="entry name" value="YqiJ_N"/>
</dbReference>
<dbReference type="RefSeq" id="WP_023068444.1">
    <property type="nucleotide sequence ID" value="NZ_AUZM01000061.1"/>
</dbReference>
<accession>U7QE40</accession>
<evidence type="ECO:0000259" key="2">
    <source>
        <dbReference type="Pfam" id="PF21001"/>
    </source>
</evidence>
<dbReference type="Proteomes" id="UP000017127">
    <property type="component" value="Unassembled WGS sequence"/>
</dbReference>
<dbReference type="Pfam" id="PF21001">
    <property type="entry name" value="YqiJ_N"/>
    <property type="match status" value="1"/>
</dbReference>
<evidence type="ECO:0000313" key="4">
    <source>
        <dbReference type="Proteomes" id="UP000017127"/>
    </source>
</evidence>
<sequence length="226" mass="24049">MLFDLANLPYWIFLGMGILLFLLVILGGAGDEEVDLDPDVDVDVDGDFDADIDASGDFSPLKLLGWLGFGQVPLLLLLATDFSLVGLLGWMFNVIVGELTGSLPGAGLSGVISITAIAVGLYVGSTIARPIGQLFASFGEDTRGERLIGRLGIVTSVNIPQQKIGQVDVLDADSNRVTITATLPEWATVIPLRGEEVLVIGRQPQAYLVIANKSPDSQQWLSDSSH</sequence>
<dbReference type="EMBL" id="AUZM01000061">
    <property type="protein sequence ID" value="ERT05310.1"/>
    <property type="molecule type" value="Genomic_DNA"/>
</dbReference>
<dbReference type="AlphaFoldDB" id="U7QE40"/>
<dbReference type="OrthoDB" id="484348at2"/>
<keyword evidence="1" id="KW-1133">Transmembrane helix</keyword>
<organism evidence="3 4">
    <name type="scientific">Lyngbya aestuarii BL J</name>
    <dbReference type="NCBI Taxonomy" id="1348334"/>
    <lineage>
        <taxon>Bacteria</taxon>
        <taxon>Bacillati</taxon>
        <taxon>Cyanobacteriota</taxon>
        <taxon>Cyanophyceae</taxon>
        <taxon>Oscillatoriophycideae</taxon>
        <taxon>Oscillatoriales</taxon>
        <taxon>Microcoleaceae</taxon>
        <taxon>Lyngbya</taxon>
    </lineage>
</organism>
<evidence type="ECO:0000256" key="1">
    <source>
        <dbReference type="SAM" id="Phobius"/>
    </source>
</evidence>
<comment type="caution">
    <text evidence="3">The sequence shown here is derived from an EMBL/GenBank/DDBJ whole genome shotgun (WGS) entry which is preliminary data.</text>
</comment>
<feature type="transmembrane region" description="Helical" evidence="1">
    <location>
        <begin position="74"/>
        <end position="96"/>
    </location>
</feature>
<keyword evidence="1" id="KW-0472">Membrane</keyword>